<evidence type="ECO:0000313" key="6">
    <source>
        <dbReference type="EMBL" id="AJG24175.1"/>
    </source>
</evidence>
<dbReference type="PANTHER" id="PTHR46796:SF6">
    <property type="entry name" value="ARAC SUBFAMILY"/>
    <property type="match status" value="1"/>
</dbReference>
<dbReference type="InterPro" id="IPR020449">
    <property type="entry name" value="Tscrpt_reg_AraC-type_HTH"/>
</dbReference>
<feature type="region of interest" description="Disordered" evidence="4">
    <location>
        <begin position="1"/>
        <end position="31"/>
    </location>
</feature>
<dbReference type="PANTHER" id="PTHR46796">
    <property type="entry name" value="HTH-TYPE TRANSCRIPTIONAL ACTIVATOR RHAS-RELATED"/>
    <property type="match status" value="1"/>
</dbReference>
<dbReference type="KEGG" id="cbw:RR42_s2593"/>
<dbReference type="InterPro" id="IPR018062">
    <property type="entry name" value="HTH_AraC-typ_CS"/>
</dbReference>
<evidence type="ECO:0000313" key="7">
    <source>
        <dbReference type="Proteomes" id="UP000031843"/>
    </source>
</evidence>
<evidence type="ECO:0000256" key="4">
    <source>
        <dbReference type="SAM" id="MobiDB-lite"/>
    </source>
</evidence>
<organism evidence="6 7">
    <name type="scientific">Cupriavidus basilensis</name>
    <dbReference type="NCBI Taxonomy" id="68895"/>
    <lineage>
        <taxon>Bacteria</taxon>
        <taxon>Pseudomonadati</taxon>
        <taxon>Pseudomonadota</taxon>
        <taxon>Betaproteobacteria</taxon>
        <taxon>Burkholderiales</taxon>
        <taxon>Burkholderiaceae</taxon>
        <taxon>Cupriavidus</taxon>
    </lineage>
</organism>
<dbReference type="Pfam" id="PF12833">
    <property type="entry name" value="HTH_18"/>
    <property type="match status" value="1"/>
</dbReference>
<dbReference type="STRING" id="68895.RR42_s2593"/>
<dbReference type="SUPFAM" id="SSF46689">
    <property type="entry name" value="Homeodomain-like"/>
    <property type="match status" value="1"/>
</dbReference>
<name>A0A0C4YNW3_9BURK</name>
<dbReference type="GO" id="GO:0003700">
    <property type="term" value="F:DNA-binding transcription factor activity"/>
    <property type="evidence" value="ECO:0007669"/>
    <property type="project" value="InterPro"/>
</dbReference>
<keyword evidence="2" id="KW-0238">DNA-binding</keyword>
<dbReference type="EMBL" id="CP010537">
    <property type="protein sequence ID" value="AJG24175.1"/>
    <property type="molecule type" value="Genomic_DNA"/>
</dbReference>
<evidence type="ECO:0000256" key="1">
    <source>
        <dbReference type="ARBA" id="ARBA00023015"/>
    </source>
</evidence>
<evidence type="ECO:0000256" key="2">
    <source>
        <dbReference type="ARBA" id="ARBA00023125"/>
    </source>
</evidence>
<feature type="compositionally biased region" description="Basic and acidic residues" evidence="4">
    <location>
        <begin position="8"/>
        <end position="19"/>
    </location>
</feature>
<feature type="domain" description="HTH araC/xylS-type" evidence="5">
    <location>
        <begin position="236"/>
        <end position="334"/>
    </location>
</feature>
<keyword evidence="3" id="KW-0804">Transcription</keyword>
<proteinExistence type="predicted"/>
<keyword evidence="7" id="KW-1185">Reference proteome</keyword>
<dbReference type="Pfam" id="PF14525">
    <property type="entry name" value="AraC_binding_2"/>
    <property type="match status" value="1"/>
</dbReference>
<reference evidence="6 7" key="1">
    <citation type="journal article" date="2015" name="Genome Announc.">
        <title>Complete Genome Sequence of Cupriavidus basilensis 4G11, Isolated from the Oak Ridge Field Research Center Site.</title>
        <authorList>
            <person name="Ray J."/>
            <person name="Waters R.J."/>
            <person name="Skerker J.M."/>
            <person name="Kuehl J.V."/>
            <person name="Price M.N."/>
            <person name="Huang J."/>
            <person name="Chakraborty R."/>
            <person name="Arkin A.P."/>
            <person name="Deutschbauer A."/>
        </authorList>
    </citation>
    <scope>NUCLEOTIDE SEQUENCE [LARGE SCALE GENOMIC DNA]</scope>
    <source>
        <strain evidence="6">4G11</strain>
    </source>
</reference>
<sequence>MANTANTAEKHEAAPDARLPHTHFQVGGDGPRDASVGQILAWRQRVGHVMDVNLTRDALAAPFQASIDRYLVEDMLFTDCRCDGLSLKRNVARISTDTMRHYAFQVFVEGSAGVVEGMRRNPMPQQGGILLTDHGQPVHMHRGSVRALSVFVPRAMMDSIFLGAEAAHGRIVQTNTPLTRLAVEHLTALSREIPGMAPQAAVEAMHASVQLLTAAFRKGARLEDGARAAARVAMLARARRLIDADPGAAELSPDRLLARMEISRPTLYRLFEQEGGVQAYIRKSRLRAAAADLVKFPSLPVSNIAYGLGFNSASDFTRAFRRSLGMSPSDLRAYATSPENTELRQAAFAVQGDDFRQWLYRQQR</sequence>
<accession>A0A0C4YNW3</accession>
<dbReference type="AlphaFoldDB" id="A0A0C4YNW3"/>
<dbReference type="RefSeq" id="WP_082055321.1">
    <property type="nucleotide sequence ID" value="NZ_CP010537.1"/>
</dbReference>
<dbReference type="OrthoDB" id="8590374at2"/>
<keyword evidence="1" id="KW-0805">Transcription regulation</keyword>
<protein>
    <submittedName>
        <fullName evidence="6">Transcriptional regulator, AraC family</fullName>
    </submittedName>
</protein>
<dbReference type="PRINTS" id="PR00032">
    <property type="entry name" value="HTHARAC"/>
</dbReference>
<dbReference type="PROSITE" id="PS01124">
    <property type="entry name" value="HTH_ARAC_FAMILY_2"/>
    <property type="match status" value="1"/>
</dbReference>
<evidence type="ECO:0000256" key="3">
    <source>
        <dbReference type="ARBA" id="ARBA00023163"/>
    </source>
</evidence>
<dbReference type="Proteomes" id="UP000031843">
    <property type="component" value="Chromosome secondary"/>
</dbReference>
<dbReference type="InterPro" id="IPR009057">
    <property type="entry name" value="Homeodomain-like_sf"/>
</dbReference>
<dbReference type="SMART" id="SM00342">
    <property type="entry name" value="HTH_ARAC"/>
    <property type="match status" value="1"/>
</dbReference>
<dbReference type="InterPro" id="IPR050204">
    <property type="entry name" value="AraC_XylS_family_regulators"/>
</dbReference>
<dbReference type="Gene3D" id="1.10.10.60">
    <property type="entry name" value="Homeodomain-like"/>
    <property type="match status" value="1"/>
</dbReference>
<dbReference type="InterPro" id="IPR035418">
    <property type="entry name" value="AraC-bd_2"/>
</dbReference>
<gene>
    <name evidence="6" type="ORF">RR42_s2593</name>
</gene>
<dbReference type="GO" id="GO:0043565">
    <property type="term" value="F:sequence-specific DNA binding"/>
    <property type="evidence" value="ECO:0007669"/>
    <property type="project" value="InterPro"/>
</dbReference>
<dbReference type="PROSITE" id="PS00041">
    <property type="entry name" value="HTH_ARAC_FAMILY_1"/>
    <property type="match status" value="1"/>
</dbReference>
<dbReference type="InterPro" id="IPR018060">
    <property type="entry name" value="HTH_AraC"/>
</dbReference>
<evidence type="ECO:0000259" key="5">
    <source>
        <dbReference type="PROSITE" id="PS01124"/>
    </source>
</evidence>